<dbReference type="SUPFAM" id="SSF52279">
    <property type="entry name" value="Beta-D-glucan exohydrolase, C-terminal domain"/>
    <property type="match status" value="1"/>
</dbReference>
<dbReference type="PROSITE" id="PS51257">
    <property type="entry name" value="PROKAR_LIPOPROTEIN"/>
    <property type="match status" value="1"/>
</dbReference>
<keyword evidence="3" id="KW-0119">Carbohydrate metabolism</keyword>
<dbReference type="InterPro" id="IPR036881">
    <property type="entry name" value="Glyco_hydro_3_C_sf"/>
</dbReference>
<dbReference type="Gene3D" id="3.20.20.300">
    <property type="entry name" value="Glycoside hydrolase, family 3, N-terminal domain"/>
    <property type="match status" value="1"/>
</dbReference>
<accession>A0A5J4SDI0</accession>
<organism evidence="5">
    <name type="scientific">termite gut metagenome</name>
    <dbReference type="NCBI Taxonomy" id="433724"/>
    <lineage>
        <taxon>unclassified sequences</taxon>
        <taxon>metagenomes</taxon>
        <taxon>organismal metagenomes</taxon>
    </lineage>
</organism>
<dbReference type="InterPro" id="IPR013783">
    <property type="entry name" value="Ig-like_fold"/>
</dbReference>
<dbReference type="GO" id="GO:0008422">
    <property type="term" value="F:beta-glucosidase activity"/>
    <property type="evidence" value="ECO:0007669"/>
    <property type="project" value="UniProtKB-EC"/>
</dbReference>
<dbReference type="PROSITE" id="PS00775">
    <property type="entry name" value="GLYCOSYL_HYDROL_F3"/>
    <property type="match status" value="1"/>
</dbReference>
<dbReference type="Gene3D" id="3.40.50.1700">
    <property type="entry name" value="Glycoside hydrolase family 3 C-terminal domain"/>
    <property type="match status" value="1"/>
</dbReference>
<protein>
    <submittedName>
        <fullName evidence="5">Beta-glucosidase</fullName>
        <ecNumber evidence="5">3.2.1.21</ecNumber>
    </submittedName>
</protein>
<dbReference type="InterPro" id="IPR036962">
    <property type="entry name" value="Glyco_hydro_3_N_sf"/>
</dbReference>
<feature type="domain" description="Fibronectin type III-like" evidence="4">
    <location>
        <begin position="674"/>
        <end position="744"/>
    </location>
</feature>
<dbReference type="InterPro" id="IPR002772">
    <property type="entry name" value="Glyco_hydro_3_C"/>
</dbReference>
<dbReference type="Pfam" id="PF14310">
    <property type="entry name" value="Fn3-like"/>
    <property type="match status" value="1"/>
</dbReference>
<keyword evidence="5" id="KW-0326">Glycosidase</keyword>
<dbReference type="InterPro" id="IPR026891">
    <property type="entry name" value="Fn3-like"/>
</dbReference>
<dbReference type="PANTHER" id="PTHR42715:SF10">
    <property type="entry name" value="BETA-GLUCOSIDASE"/>
    <property type="match status" value="1"/>
</dbReference>
<keyword evidence="2 5" id="KW-0378">Hydrolase</keyword>
<dbReference type="Pfam" id="PF00933">
    <property type="entry name" value="Glyco_hydro_3"/>
    <property type="match status" value="1"/>
</dbReference>
<comment type="similarity">
    <text evidence="1">Belongs to the glycosyl hydrolase 3 family.</text>
</comment>
<evidence type="ECO:0000256" key="2">
    <source>
        <dbReference type="ARBA" id="ARBA00022801"/>
    </source>
</evidence>
<evidence type="ECO:0000259" key="4">
    <source>
        <dbReference type="SMART" id="SM01217"/>
    </source>
</evidence>
<dbReference type="Pfam" id="PF01915">
    <property type="entry name" value="Glyco_hydro_3_C"/>
    <property type="match status" value="1"/>
</dbReference>
<dbReference type="InterPro" id="IPR019800">
    <property type="entry name" value="Glyco_hydro_3_AS"/>
</dbReference>
<gene>
    <name evidence="5" type="ORF">EZS27_008405</name>
</gene>
<name>A0A5J4SDI0_9ZZZZ</name>
<dbReference type="FunFam" id="2.60.40.10:FF:000495">
    <property type="entry name" value="Periplasmic beta-glucosidase"/>
    <property type="match status" value="1"/>
</dbReference>
<sequence>MKYLRSICIIALLGCTLILSGCSQSERNRVPSKLIEYDAKINDIIKQLTLEEKIAMFHGKHMFTSAGIERLGISDLAYADGPFGIREELQPHSWNPLGLTTDSATFFPTGSALAATWSKELAYAYGKGLAKEARLRGKDMLLGPAINIQRIPTGGRTYEYLSEDPFLSAQLSVGYTQGAQDNGVAVCLKHYALNNQENNRGRVDVIVSPRTMREIYLPPFEAAVKEADAYGVMAAYNKVDGYWCSENDILLNQILRNEWGFKGLVISDWGGVHHTVEAALYGLDVEMPNDRFFGKALLDSVQAGVVPVSVIDDKVRNILRVRLAIEPVPEENANKIMTSQPEQSRIAYDVAVNAIVLLKNSQSLLPIDLNTYKKIAVIGGNALRTQATGGVGAGIKALYEVTPLQGLQAKVGNRAEIIFAQGYKEFNRWTGGRMGPGMSRPSPYTEADPQLLQEAVKVAKDADIVLFVAGNNREIETEGSDRTEITLPSGQDEVIKALAAANPNIVTVVVAGAPVDLNTVEANSSSIVVSWFNGTEGGNALADVLLGNISPSGKLPFTFPVKLEDSPAYALKNYPQTDAVGGDIFVELVENKNQKEAKKITPNRNTALYTEELLVGYRWFDTKGIAPLYSFGHGLSYTTFEYSGLQTGKEKYGSNKSIDVTFELKNTGEREADEVAQLYVHRIGATVEWPLKELKAFERVTLKGGESKTVTLTVPVSKLRYWDESKHQWALEHSEIELLVGSSSSDIRLTKKVSI</sequence>
<dbReference type="EC" id="3.2.1.21" evidence="5"/>
<dbReference type="InterPro" id="IPR001764">
    <property type="entry name" value="Glyco_hydro_3_N"/>
</dbReference>
<evidence type="ECO:0000256" key="3">
    <source>
        <dbReference type="ARBA" id="ARBA00023277"/>
    </source>
</evidence>
<dbReference type="GO" id="GO:0005975">
    <property type="term" value="P:carbohydrate metabolic process"/>
    <property type="evidence" value="ECO:0007669"/>
    <property type="project" value="InterPro"/>
</dbReference>
<dbReference type="Gene3D" id="2.60.40.10">
    <property type="entry name" value="Immunoglobulins"/>
    <property type="match status" value="1"/>
</dbReference>
<comment type="caution">
    <text evidence="5">The sequence shown here is derived from an EMBL/GenBank/DDBJ whole genome shotgun (WGS) entry which is preliminary data.</text>
</comment>
<dbReference type="InterPro" id="IPR050288">
    <property type="entry name" value="Cellulose_deg_GH3"/>
</dbReference>
<dbReference type="InterPro" id="IPR017853">
    <property type="entry name" value="GH"/>
</dbReference>
<evidence type="ECO:0000313" key="5">
    <source>
        <dbReference type="EMBL" id="KAA6343938.1"/>
    </source>
</evidence>
<dbReference type="EMBL" id="SNRY01000244">
    <property type="protein sequence ID" value="KAA6343938.1"/>
    <property type="molecule type" value="Genomic_DNA"/>
</dbReference>
<proteinExistence type="inferred from homology"/>
<evidence type="ECO:0000256" key="1">
    <source>
        <dbReference type="ARBA" id="ARBA00005336"/>
    </source>
</evidence>
<dbReference type="PANTHER" id="PTHR42715">
    <property type="entry name" value="BETA-GLUCOSIDASE"/>
    <property type="match status" value="1"/>
</dbReference>
<reference evidence="5" key="1">
    <citation type="submission" date="2019-03" db="EMBL/GenBank/DDBJ databases">
        <title>Single cell metagenomics reveals metabolic interactions within the superorganism composed of flagellate Streblomastix strix and complex community of Bacteroidetes bacteria on its surface.</title>
        <authorList>
            <person name="Treitli S.C."/>
            <person name="Kolisko M."/>
            <person name="Husnik F."/>
            <person name="Keeling P."/>
            <person name="Hampl V."/>
        </authorList>
    </citation>
    <scope>NUCLEOTIDE SEQUENCE</scope>
    <source>
        <strain evidence="5">STM</strain>
    </source>
</reference>
<dbReference type="PRINTS" id="PR00133">
    <property type="entry name" value="GLHYDRLASE3"/>
</dbReference>
<dbReference type="AlphaFoldDB" id="A0A5J4SDI0"/>
<dbReference type="SMART" id="SM01217">
    <property type="entry name" value="Fn3_like"/>
    <property type="match status" value="1"/>
</dbReference>
<dbReference type="SUPFAM" id="SSF51445">
    <property type="entry name" value="(Trans)glycosidases"/>
    <property type="match status" value="1"/>
</dbReference>